<dbReference type="AlphaFoldDB" id="A0A397VGA0"/>
<accession>A0A397VGA0</accession>
<keyword evidence="1" id="KW-0472">Membrane</keyword>
<keyword evidence="1" id="KW-1133">Transmembrane helix</keyword>
<reference evidence="2 3" key="1">
    <citation type="submission" date="2018-06" db="EMBL/GenBank/DDBJ databases">
        <title>Comparative genomics reveals the genomic features of Rhizophagus irregularis, R. cerebriforme, R. diaphanum and Gigaspora rosea, and their symbiotic lifestyle signature.</title>
        <authorList>
            <person name="Morin E."/>
            <person name="San Clemente H."/>
            <person name="Chen E.C.H."/>
            <person name="De La Providencia I."/>
            <person name="Hainaut M."/>
            <person name="Kuo A."/>
            <person name="Kohler A."/>
            <person name="Murat C."/>
            <person name="Tang N."/>
            <person name="Roy S."/>
            <person name="Loubradou J."/>
            <person name="Henrissat B."/>
            <person name="Grigoriev I.V."/>
            <person name="Corradi N."/>
            <person name="Roux C."/>
            <person name="Martin F.M."/>
        </authorList>
    </citation>
    <scope>NUCLEOTIDE SEQUENCE [LARGE SCALE GENOMIC DNA]</scope>
    <source>
        <strain evidence="2 3">DAOM 194757</strain>
    </source>
</reference>
<keyword evidence="1" id="KW-0812">Transmembrane</keyword>
<keyword evidence="3" id="KW-1185">Reference proteome</keyword>
<proteinExistence type="predicted"/>
<evidence type="ECO:0000256" key="1">
    <source>
        <dbReference type="SAM" id="Phobius"/>
    </source>
</evidence>
<sequence length="229" mass="27121">MTDQRNLQNGIAATRLGEGHENTHYSLQMSGSISPLQYLSLPPADQAQDLALDLFRTHKGNFSQNAYEIYRELYIKHINSRGVQTTEPELTTLIQNAWSKESNKMILVQIFAYSTQIIFNHLDLLHLGPLMLALLILLIFMGQEMMVKENFSSLRYQIYNEDQTTWKIFLQIQMNLTFHYFKKEKKTQKKRKRKKRQKKKIHILLGDITDAPFGFWFFFRYTYETRTKL</sequence>
<evidence type="ECO:0000313" key="2">
    <source>
        <dbReference type="EMBL" id="RIB21490.1"/>
    </source>
</evidence>
<dbReference type="Proteomes" id="UP000266673">
    <property type="component" value="Unassembled WGS sequence"/>
</dbReference>
<dbReference type="OrthoDB" id="2430685at2759"/>
<feature type="transmembrane region" description="Helical" evidence="1">
    <location>
        <begin position="163"/>
        <end position="181"/>
    </location>
</feature>
<dbReference type="EMBL" id="QKWP01000358">
    <property type="protein sequence ID" value="RIB21490.1"/>
    <property type="molecule type" value="Genomic_DNA"/>
</dbReference>
<name>A0A397VGA0_9GLOM</name>
<organism evidence="2 3">
    <name type="scientific">Gigaspora rosea</name>
    <dbReference type="NCBI Taxonomy" id="44941"/>
    <lineage>
        <taxon>Eukaryota</taxon>
        <taxon>Fungi</taxon>
        <taxon>Fungi incertae sedis</taxon>
        <taxon>Mucoromycota</taxon>
        <taxon>Glomeromycotina</taxon>
        <taxon>Glomeromycetes</taxon>
        <taxon>Diversisporales</taxon>
        <taxon>Gigasporaceae</taxon>
        <taxon>Gigaspora</taxon>
    </lineage>
</organism>
<evidence type="ECO:0000313" key="3">
    <source>
        <dbReference type="Proteomes" id="UP000266673"/>
    </source>
</evidence>
<feature type="transmembrane region" description="Helical" evidence="1">
    <location>
        <begin position="201"/>
        <end position="219"/>
    </location>
</feature>
<feature type="transmembrane region" description="Helical" evidence="1">
    <location>
        <begin position="124"/>
        <end position="143"/>
    </location>
</feature>
<gene>
    <name evidence="2" type="ORF">C2G38_1095978</name>
</gene>
<protein>
    <submittedName>
        <fullName evidence="2">Uncharacterized protein</fullName>
    </submittedName>
</protein>
<comment type="caution">
    <text evidence="2">The sequence shown here is derived from an EMBL/GenBank/DDBJ whole genome shotgun (WGS) entry which is preliminary data.</text>
</comment>